<dbReference type="OrthoDB" id="47487at2759"/>
<dbReference type="EMBL" id="KV784354">
    <property type="protein sequence ID" value="OEU21150.1"/>
    <property type="molecule type" value="Genomic_DNA"/>
</dbReference>
<feature type="compositionally biased region" description="Basic and acidic residues" evidence="1">
    <location>
        <begin position="195"/>
        <end position="207"/>
    </location>
</feature>
<feature type="region of interest" description="Disordered" evidence="1">
    <location>
        <begin position="232"/>
        <end position="299"/>
    </location>
</feature>
<dbReference type="Pfam" id="PF19208">
    <property type="entry name" value="DUF5880"/>
    <property type="match status" value="1"/>
</dbReference>
<organism evidence="3 4">
    <name type="scientific">Fragilariopsis cylindrus CCMP1102</name>
    <dbReference type="NCBI Taxonomy" id="635003"/>
    <lineage>
        <taxon>Eukaryota</taxon>
        <taxon>Sar</taxon>
        <taxon>Stramenopiles</taxon>
        <taxon>Ochrophyta</taxon>
        <taxon>Bacillariophyta</taxon>
        <taxon>Bacillariophyceae</taxon>
        <taxon>Bacillariophycidae</taxon>
        <taxon>Bacillariales</taxon>
        <taxon>Bacillariaceae</taxon>
        <taxon>Fragilariopsis</taxon>
    </lineage>
</organism>
<dbReference type="InterPro" id="IPR043653">
    <property type="entry name" value="DUF5880"/>
</dbReference>
<name>A0A1E7FSJ9_9STRA</name>
<feature type="compositionally biased region" description="Basic and acidic residues" evidence="1">
    <location>
        <begin position="369"/>
        <end position="394"/>
    </location>
</feature>
<dbReference type="AlphaFoldDB" id="A0A1E7FSJ9"/>
<sequence>MDAAAAIGGVDIANIMTANGPIVNTVILRCPVSKNEDKDEQEDSKPAAVPTATTTEKKNENDDDNTSPSADVTQPQPRVVLTDLIEEAKIDTTPSKSKVAEVLGGPVTFLGQYEDEGVVLMIRKFPDDLEEINIEGMVEKSDLIKAVIDYQSHLPPYNTHQLQSPLHKARVRGDIVIMKVAETNEELDVDDDEIEGKSNSDDEKEIKTVTVPTNEEFFLNYTKTEYVKFASRTDIPEHEIEIPEDDDDDDDDDDEEEEEDENDAAAADNDDGEVEGGGDGEAFIMGDNGDDEEIDETDKSAMFNLVMNEVLRQYREENGRGPNTQELLELRSNIARELDVDIAHDLDGDWDKKANANSIPSAKKIMFSSEKDTVKEYTPDPNEYKSDSDPDDVARSLGNYDEEDEDEDDDEDYAEEPPTKRIKTSEVDEEGESKQAST</sequence>
<accession>A0A1E7FSJ9</accession>
<feature type="compositionally biased region" description="Basic and acidic residues" evidence="1">
    <location>
        <begin position="417"/>
        <end position="426"/>
    </location>
</feature>
<feature type="compositionally biased region" description="Basic and acidic residues" evidence="1">
    <location>
        <begin position="345"/>
        <end position="354"/>
    </location>
</feature>
<proteinExistence type="predicted"/>
<dbReference type="InParanoid" id="A0A1E7FSJ9"/>
<dbReference type="KEGG" id="fcy:FRACYDRAFT_234777"/>
<feature type="region of interest" description="Disordered" evidence="1">
    <location>
        <begin position="188"/>
        <end position="208"/>
    </location>
</feature>
<feature type="region of interest" description="Disordered" evidence="1">
    <location>
        <begin position="345"/>
        <end position="438"/>
    </location>
</feature>
<feature type="compositionally biased region" description="Acidic residues" evidence="1">
    <location>
        <begin position="242"/>
        <end position="278"/>
    </location>
</feature>
<evidence type="ECO:0000259" key="2">
    <source>
        <dbReference type="Pfam" id="PF19208"/>
    </source>
</evidence>
<reference evidence="3 4" key="1">
    <citation type="submission" date="2016-09" db="EMBL/GenBank/DDBJ databases">
        <title>Extensive genetic diversity and differential bi-allelic expression allows diatom success in the polar Southern Ocean.</title>
        <authorList>
            <consortium name="DOE Joint Genome Institute"/>
            <person name="Mock T."/>
            <person name="Otillar R.P."/>
            <person name="Strauss J."/>
            <person name="Dupont C."/>
            <person name="Frickenhaus S."/>
            <person name="Maumus F."/>
            <person name="Mcmullan M."/>
            <person name="Sanges R."/>
            <person name="Schmutz J."/>
            <person name="Toseland A."/>
            <person name="Valas R."/>
            <person name="Veluchamy A."/>
            <person name="Ward B.J."/>
            <person name="Allen A."/>
            <person name="Barry K."/>
            <person name="Falciatore A."/>
            <person name="Ferrante M."/>
            <person name="Fortunato A.E."/>
            <person name="Gloeckner G."/>
            <person name="Gruber A."/>
            <person name="Hipkin R."/>
            <person name="Janech M."/>
            <person name="Kroth P."/>
            <person name="Leese F."/>
            <person name="Lindquist E."/>
            <person name="Lyon B.R."/>
            <person name="Martin J."/>
            <person name="Mayer C."/>
            <person name="Parker M."/>
            <person name="Quesneville H."/>
            <person name="Raymond J."/>
            <person name="Uhlig C."/>
            <person name="Valentin K.U."/>
            <person name="Worden A.Z."/>
            <person name="Armbrust E.V."/>
            <person name="Bowler C."/>
            <person name="Green B."/>
            <person name="Moulton V."/>
            <person name="Van Oosterhout C."/>
            <person name="Grigoriev I."/>
        </authorList>
    </citation>
    <scope>NUCLEOTIDE SEQUENCE [LARGE SCALE GENOMIC DNA]</scope>
    <source>
        <strain evidence="3 4">CCMP1102</strain>
    </source>
</reference>
<feature type="compositionally biased region" description="Acidic residues" evidence="1">
    <location>
        <begin position="400"/>
        <end position="415"/>
    </location>
</feature>
<evidence type="ECO:0000313" key="3">
    <source>
        <dbReference type="EMBL" id="OEU21150.1"/>
    </source>
</evidence>
<protein>
    <recommendedName>
        <fullName evidence="2">DUF5880 domain-containing protein</fullName>
    </recommendedName>
</protein>
<evidence type="ECO:0000256" key="1">
    <source>
        <dbReference type="SAM" id="MobiDB-lite"/>
    </source>
</evidence>
<keyword evidence="4" id="KW-1185">Reference proteome</keyword>
<feature type="domain" description="DUF5880" evidence="2">
    <location>
        <begin position="84"/>
        <end position="127"/>
    </location>
</feature>
<dbReference type="Proteomes" id="UP000095751">
    <property type="component" value="Unassembled WGS sequence"/>
</dbReference>
<gene>
    <name evidence="3" type="ORF">FRACYDRAFT_234777</name>
</gene>
<feature type="region of interest" description="Disordered" evidence="1">
    <location>
        <begin position="34"/>
        <end position="78"/>
    </location>
</feature>
<feature type="compositionally biased region" description="Polar residues" evidence="1">
    <location>
        <begin position="66"/>
        <end position="76"/>
    </location>
</feature>
<evidence type="ECO:0000313" key="4">
    <source>
        <dbReference type="Proteomes" id="UP000095751"/>
    </source>
</evidence>